<proteinExistence type="predicted"/>
<name>A0A2I0JPW7_PUNGR</name>
<dbReference type="AlphaFoldDB" id="A0A2I0JPW7"/>
<dbReference type="Proteomes" id="UP000233551">
    <property type="component" value="Unassembled WGS sequence"/>
</dbReference>
<protein>
    <submittedName>
        <fullName evidence="1">Uncharacterized protein</fullName>
    </submittedName>
</protein>
<organism evidence="1 2">
    <name type="scientific">Punica granatum</name>
    <name type="common">Pomegranate</name>
    <dbReference type="NCBI Taxonomy" id="22663"/>
    <lineage>
        <taxon>Eukaryota</taxon>
        <taxon>Viridiplantae</taxon>
        <taxon>Streptophyta</taxon>
        <taxon>Embryophyta</taxon>
        <taxon>Tracheophyta</taxon>
        <taxon>Spermatophyta</taxon>
        <taxon>Magnoliopsida</taxon>
        <taxon>eudicotyledons</taxon>
        <taxon>Gunneridae</taxon>
        <taxon>Pentapetalae</taxon>
        <taxon>rosids</taxon>
        <taxon>malvids</taxon>
        <taxon>Myrtales</taxon>
        <taxon>Lythraceae</taxon>
        <taxon>Punica</taxon>
    </lineage>
</organism>
<evidence type="ECO:0000313" key="2">
    <source>
        <dbReference type="Proteomes" id="UP000233551"/>
    </source>
</evidence>
<gene>
    <name evidence="1" type="ORF">CRG98_021655</name>
</gene>
<sequence length="101" mass="10980">MHCLKKERLQEARAPAWRVAGCTGACPADLQYVRAHCPMDCEVHGRLPGGFAICTGALPCGLRGVRALARRICNMRGRIALWIVGCTSAYPTGLQYARAHT</sequence>
<dbReference type="EMBL" id="PGOL01001465">
    <property type="protein sequence ID" value="PKI57940.1"/>
    <property type="molecule type" value="Genomic_DNA"/>
</dbReference>
<reference evidence="1 2" key="1">
    <citation type="submission" date="2017-11" db="EMBL/GenBank/DDBJ databases">
        <title>De-novo sequencing of pomegranate (Punica granatum L.) genome.</title>
        <authorList>
            <person name="Akparov Z."/>
            <person name="Amiraslanov A."/>
            <person name="Hajiyeva S."/>
            <person name="Abbasov M."/>
            <person name="Kaur K."/>
            <person name="Hamwieh A."/>
            <person name="Solovyev V."/>
            <person name="Salamov A."/>
            <person name="Braich B."/>
            <person name="Kosarev P."/>
            <person name="Mahmoud A."/>
            <person name="Hajiyev E."/>
            <person name="Babayeva S."/>
            <person name="Izzatullayeva V."/>
            <person name="Mammadov A."/>
            <person name="Mammadov A."/>
            <person name="Sharifova S."/>
            <person name="Ojaghi J."/>
            <person name="Eynullazada K."/>
            <person name="Bayramov B."/>
            <person name="Abdulazimova A."/>
            <person name="Shahmuradov I."/>
        </authorList>
    </citation>
    <scope>NUCLEOTIDE SEQUENCE [LARGE SCALE GENOMIC DNA]</scope>
    <source>
        <strain evidence="2">cv. AG2017</strain>
        <tissue evidence="1">Leaf</tissue>
    </source>
</reference>
<evidence type="ECO:0000313" key="1">
    <source>
        <dbReference type="EMBL" id="PKI57940.1"/>
    </source>
</evidence>
<comment type="caution">
    <text evidence="1">The sequence shown here is derived from an EMBL/GenBank/DDBJ whole genome shotgun (WGS) entry which is preliminary data.</text>
</comment>
<keyword evidence="2" id="KW-1185">Reference proteome</keyword>
<accession>A0A2I0JPW7</accession>